<evidence type="ECO:0000256" key="1">
    <source>
        <dbReference type="SAM" id="MobiDB-lite"/>
    </source>
</evidence>
<dbReference type="InterPro" id="IPR009597">
    <property type="entry name" value="DUF1206"/>
</dbReference>
<dbReference type="RefSeq" id="WP_145217304.1">
    <property type="nucleotide sequence ID" value="NZ_CP036432.1"/>
</dbReference>
<accession>A0ABX5XWH4</accession>
<feature type="transmembrane region" description="Helical" evidence="2">
    <location>
        <begin position="45"/>
        <end position="63"/>
    </location>
</feature>
<dbReference type="Proteomes" id="UP000318081">
    <property type="component" value="Chromosome"/>
</dbReference>
<feature type="domain" description="DUF1206" evidence="3">
    <location>
        <begin position="39"/>
        <end position="105"/>
    </location>
</feature>
<feature type="domain" description="DUF1206" evidence="3">
    <location>
        <begin position="216"/>
        <end position="285"/>
    </location>
</feature>
<dbReference type="EMBL" id="CP036432">
    <property type="protein sequence ID" value="QDV86329.1"/>
    <property type="molecule type" value="Genomic_DNA"/>
</dbReference>
<feature type="compositionally biased region" description="Polar residues" evidence="1">
    <location>
        <begin position="1"/>
        <end position="15"/>
    </location>
</feature>
<keyword evidence="2" id="KW-0472">Membrane</keyword>
<gene>
    <name evidence="4" type="ORF">TBK1r_53480</name>
</gene>
<evidence type="ECO:0000313" key="4">
    <source>
        <dbReference type="EMBL" id="QDV86329.1"/>
    </source>
</evidence>
<feature type="transmembrane region" description="Helical" evidence="2">
    <location>
        <begin position="221"/>
        <end position="238"/>
    </location>
</feature>
<proteinExistence type="predicted"/>
<evidence type="ECO:0000313" key="5">
    <source>
        <dbReference type="Proteomes" id="UP000318081"/>
    </source>
</evidence>
<evidence type="ECO:0000256" key="2">
    <source>
        <dbReference type="SAM" id="Phobius"/>
    </source>
</evidence>
<feature type="transmembrane region" description="Helical" evidence="2">
    <location>
        <begin position="164"/>
        <end position="185"/>
    </location>
</feature>
<keyword evidence="2" id="KW-1133">Transmembrane helix</keyword>
<keyword evidence="5" id="KW-1185">Reference proteome</keyword>
<evidence type="ECO:0000259" key="3">
    <source>
        <dbReference type="Pfam" id="PF06724"/>
    </source>
</evidence>
<feature type="domain" description="DUF1206" evidence="3">
    <location>
        <begin position="121"/>
        <end position="188"/>
    </location>
</feature>
<feature type="region of interest" description="Disordered" evidence="1">
    <location>
        <begin position="1"/>
        <end position="21"/>
    </location>
</feature>
<protein>
    <recommendedName>
        <fullName evidence="3">DUF1206 domain-containing protein</fullName>
    </recommendedName>
</protein>
<feature type="transmembrane region" description="Helical" evidence="2">
    <location>
        <begin position="258"/>
        <end position="284"/>
    </location>
</feature>
<sequence>MSTHQASTSRASNRPSWHGFETRSMPEVPSWIETLGRSGYVAKGVVYFIIGFLAFKLAIGAGGEISGSREAIQEIGQQPFGRLLLGLVAIGLLGYTAWRWVQAAKDTEGEGRDLKGIFKRIGYVISGLTYLALGGYAGSMALGLTSSSGNSQGGPGSWLLDSTWGRIVLAIAGVITIGVAFYLVYKAYQAKFMTKYDLDAMSETTRTIALHVGRMGLSTRGIAFAIIGTFITISAVQGTSDGEIAGMSDALAAIASQAYGKVLLGITGFGLMCYAVHSMLLGWFRKFNVG</sequence>
<feature type="transmembrane region" description="Helical" evidence="2">
    <location>
        <begin position="83"/>
        <end position="101"/>
    </location>
</feature>
<organism evidence="4 5">
    <name type="scientific">Stieleria magnilauensis</name>
    <dbReference type="NCBI Taxonomy" id="2527963"/>
    <lineage>
        <taxon>Bacteria</taxon>
        <taxon>Pseudomonadati</taxon>
        <taxon>Planctomycetota</taxon>
        <taxon>Planctomycetia</taxon>
        <taxon>Pirellulales</taxon>
        <taxon>Pirellulaceae</taxon>
        <taxon>Stieleria</taxon>
    </lineage>
</organism>
<keyword evidence="2" id="KW-0812">Transmembrane</keyword>
<dbReference type="Pfam" id="PF06724">
    <property type="entry name" value="DUF1206"/>
    <property type="match status" value="3"/>
</dbReference>
<feature type="transmembrane region" description="Helical" evidence="2">
    <location>
        <begin position="121"/>
        <end position="144"/>
    </location>
</feature>
<name>A0ABX5XWH4_9BACT</name>
<reference evidence="4 5" key="1">
    <citation type="submission" date="2019-02" db="EMBL/GenBank/DDBJ databases">
        <title>Deep-cultivation of Planctomycetes and their phenomic and genomic characterization uncovers novel biology.</title>
        <authorList>
            <person name="Wiegand S."/>
            <person name="Jogler M."/>
            <person name="Boedeker C."/>
            <person name="Pinto D."/>
            <person name="Vollmers J."/>
            <person name="Rivas-Marin E."/>
            <person name="Kohn T."/>
            <person name="Peeters S.H."/>
            <person name="Heuer A."/>
            <person name="Rast P."/>
            <person name="Oberbeckmann S."/>
            <person name="Bunk B."/>
            <person name="Jeske O."/>
            <person name="Meyerdierks A."/>
            <person name="Storesund J.E."/>
            <person name="Kallscheuer N."/>
            <person name="Luecker S."/>
            <person name="Lage O.M."/>
            <person name="Pohl T."/>
            <person name="Merkel B.J."/>
            <person name="Hornburger P."/>
            <person name="Mueller R.-W."/>
            <person name="Bruemmer F."/>
            <person name="Labrenz M."/>
            <person name="Spormann A.M."/>
            <person name="Op den Camp H."/>
            <person name="Overmann J."/>
            <person name="Amann R."/>
            <person name="Jetten M.S.M."/>
            <person name="Mascher T."/>
            <person name="Medema M.H."/>
            <person name="Devos D.P."/>
            <person name="Kaster A.-K."/>
            <person name="Ovreas L."/>
            <person name="Rohde M."/>
            <person name="Galperin M.Y."/>
            <person name="Jogler C."/>
        </authorList>
    </citation>
    <scope>NUCLEOTIDE SEQUENCE [LARGE SCALE GENOMIC DNA]</scope>
    <source>
        <strain evidence="4 5">TBK1r</strain>
    </source>
</reference>